<dbReference type="PANTHER" id="PTHR43941:SF1">
    <property type="entry name" value="STRUCTURAL MAINTENANCE OF CHROMOSOMES PROTEIN 2"/>
    <property type="match status" value="1"/>
</dbReference>
<feature type="compositionally biased region" description="Polar residues" evidence="7">
    <location>
        <begin position="43"/>
        <end position="56"/>
    </location>
</feature>
<accession>A0A4P7NFC1</accession>
<feature type="domain" description="Centrosomin N-terminal motif 1" evidence="8">
    <location>
        <begin position="174"/>
        <end position="247"/>
    </location>
</feature>
<protein>
    <submittedName>
        <fullName evidence="10">Uncharacterized protein</fullName>
    </submittedName>
</protein>
<feature type="coiled-coil region" evidence="6">
    <location>
        <begin position="1457"/>
        <end position="1484"/>
    </location>
</feature>
<keyword evidence="2" id="KW-0963">Cytoplasm</keyword>
<dbReference type="InterPro" id="IPR012943">
    <property type="entry name" value="Cnn_1N"/>
</dbReference>
<keyword evidence="5" id="KW-0206">Cytoskeleton</keyword>
<keyword evidence="3" id="KW-0597">Phosphoprotein</keyword>
<dbReference type="GO" id="GO:0005815">
    <property type="term" value="C:microtubule organizing center"/>
    <property type="evidence" value="ECO:0007669"/>
    <property type="project" value="UniProtKB-SubCell"/>
</dbReference>
<feature type="coiled-coil region" evidence="6">
    <location>
        <begin position="168"/>
        <end position="195"/>
    </location>
</feature>
<feature type="coiled-coil region" evidence="6">
    <location>
        <begin position="1217"/>
        <end position="1394"/>
    </location>
</feature>
<evidence type="ECO:0000256" key="3">
    <source>
        <dbReference type="ARBA" id="ARBA00022553"/>
    </source>
</evidence>
<dbReference type="GO" id="GO:0005737">
    <property type="term" value="C:cytoplasm"/>
    <property type="evidence" value="ECO:0007669"/>
    <property type="project" value="UniProtKB-ARBA"/>
</dbReference>
<dbReference type="Pfam" id="PF10495">
    <property type="entry name" value="PACT_coil_coil"/>
    <property type="match status" value="1"/>
</dbReference>
<evidence type="ECO:0000256" key="6">
    <source>
        <dbReference type="SAM" id="Coils"/>
    </source>
</evidence>
<feature type="domain" description="Pericentrin/AKAP-450 centrosomal targeting" evidence="9">
    <location>
        <begin position="1491"/>
        <end position="1579"/>
    </location>
</feature>
<name>A0A4P7NFC1_PYROR</name>
<gene>
    <name evidence="10" type="ORF">PoMZ_07522</name>
</gene>
<organism evidence="10 11">
    <name type="scientific">Pyricularia oryzae</name>
    <name type="common">Rice blast fungus</name>
    <name type="synonym">Magnaporthe oryzae</name>
    <dbReference type="NCBI Taxonomy" id="318829"/>
    <lineage>
        <taxon>Eukaryota</taxon>
        <taxon>Fungi</taxon>
        <taxon>Dikarya</taxon>
        <taxon>Ascomycota</taxon>
        <taxon>Pezizomycotina</taxon>
        <taxon>Sordariomycetes</taxon>
        <taxon>Sordariomycetidae</taxon>
        <taxon>Magnaporthales</taxon>
        <taxon>Pyriculariaceae</taxon>
        <taxon>Pyricularia</taxon>
    </lineage>
</organism>
<evidence type="ECO:0000313" key="11">
    <source>
        <dbReference type="Proteomes" id="UP000294847"/>
    </source>
</evidence>
<evidence type="ECO:0000256" key="1">
    <source>
        <dbReference type="ARBA" id="ARBA00004267"/>
    </source>
</evidence>
<feature type="region of interest" description="Disordered" evidence="7">
    <location>
        <begin position="467"/>
        <end position="491"/>
    </location>
</feature>
<evidence type="ECO:0000259" key="9">
    <source>
        <dbReference type="Pfam" id="PF10495"/>
    </source>
</evidence>
<feature type="coiled-coil region" evidence="6">
    <location>
        <begin position="691"/>
        <end position="915"/>
    </location>
</feature>
<feature type="coiled-coil region" evidence="6">
    <location>
        <begin position="1157"/>
        <end position="1184"/>
    </location>
</feature>
<evidence type="ECO:0000256" key="4">
    <source>
        <dbReference type="ARBA" id="ARBA00023054"/>
    </source>
</evidence>
<dbReference type="Proteomes" id="UP000294847">
    <property type="component" value="Chromosome 4"/>
</dbReference>
<comment type="subcellular location">
    <subcellularLocation>
        <location evidence="1">Cytoplasm</location>
        <location evidence="1">Cytoskeleton</location>
        <location evidence="1">Microtubule organizing center</location>
    </subcellularLocation>
</comment>
<sequence length="1645" mass="189389">MAALGALDTPRTNLGDATYLSRQPDLDLSEEVSVPSPSKDANLFQQLRNGGRQSLRTPRGKRTPFGERQNRAAAGGAPEFTPLLKSATRRSVRRHSGKENVAATPAFLNKIDEDMTPLPNMDNSVFGMSRNTSSFIGRTPVPQVDSDSTVETPMVMKTRRNAAKSPLNDKNQLSLREQENVIDRIEKENFGLKLKIHFLEDALRRAGPGFSEAALNENTELKVDSVTMKRELHRYKKHLTSAEKDLEAYRQQILEMQDKFKKRQANEGQRLEIERLQQALEEKDAGLEDLQQKLDQGEKELDRIEKLQDEIGDLEADNRAKDQLIGQHEDEIEDLKLRIQAAEDKAKDSQRRMVELEEKAQASSKLAEAKEAIEDLEADVRRLQNELEEYKDKLQDAVDAKDRAEGDLEELQEEMANKSVVTKGLSRQVEEKIARLQDEVEDARSNLATVNNRYQDKENEVEDLKRKLKESRQERETFERENRSLSAEVDELQGDLRSANDHKSLLQTRHDALTKESASLQRDVSRLQRDTAALEASLEQEKQHALQIERTVREQNRTEINRLRSEISDLQARAREAEEDRQHATQSDRISRDQLKDEVERLKDDISDLQAQIREKDNMYDNDHEKWETEIRNLEAERDRAEERANGLQRTIDKLRATEGALSTKEAKLQHIIDTETERHRKEEAVLSRQVESLQKTLDSRQTMLEDLRIELSSVREQLRQAQVDYQSEVDKVEGLEDELELLQVELEEQSEKASRDLEQAKRECENLRQQLQSAQESAATSVRQSNTVSHEVARHNSEHIQRLKDQLAESTTKFSKTTKEKQLLQEQLAGVNTELYSVRASLAESQAERESLESDLRLAKQSGQDVHVVNQELVDLRTTKTKLDSEVRRLREENKSLAGRLRQVEAELQDAKLHGQDTALLDQERMDLLTAKSKLDGDVRRLGDQNRSLTSRLREVETELRLLKQQDDHTKQLELQRVDIISAKSRLENELRRVKEENVVLATEKAEIENELVRVSKNQGEDTLDLNFERITLRTAKNKLETELRCLKEKNRQLEESLLELERQLDEENERAAQEEERLTHEILELQAKLRQSTDTQAQTASRRKIRELERRIDDYEARLAITTNIVNVEGNSDLSILRRDITTARQKERDFAEREAAHKSTVRDLKRQISDLERVVHEAEMQRLLASPADARTPSTRKSELAQLRHQLTLAHQVGQDLKQALREAERDADAVKDELQARIGDLEDQAASLEQQLDDARAAAEEAAAASETALVKYRGKVERYRRERDQYAAALEEMQHTDHGSALTARTDVSNEERRDLHGMLRKAQIEADSFEREVREHKALAEELSKAQETLRLKLERVRGERAVYRKEAERMRRDLRAVELSNAELVRAKDEAEGALVANALILASRDAAAIAPPANSENKAADTVKEFEQVAERQEATKNREVQAPAQSSDIDANAVLEKAEKQRERHQRELRGLVTQIEWMQARWERESRFRLDAVSSKQYLQHELKVAKECNKLDLDILGEIVKTIDERQMPSRAMRKQHEIDVSTPMRKLKHALHAVRFTIRLRRSAQAWSIHLQTRQRLQEALDKVQKASRMRKMRDEWRAQVYAKLDADREAAGLPPAIRPKDATMTTVLSVEF</sequence>
<feature type="region of interest" description="Disordered" evidence="7">
    <location>
        <begin position="1"/>
        <end position="74"/>
    </location>
</feature>
<keyword evidence="4 6" id="KW-0175">Coiled coil</keyword>
<evidence type="ECO:0000259" key="8">
    <source>
        <dbReference type="Pfam" id="PF07989"/>
    </source>
</evidence>
<feature type="compositionally biased region" description="Basic and acidic residues" evidence="7">
    <location>
        <begin position="573"/>
        <end position="583"/>
    </location>
</feature>
<feature type="region of interest" description="Disordered" evidence="7">
    <location>
        <begin position="573"/>
        <end position="596"/>
    </location>
</feature>
<proteinExistence type="predicted"/>
<evidence type="ECO:0000256" key="2">
    <source>
        <dbReference type="ARBA" id="ARBA00022490"/>
    </source>
</evidence>
<feature type="compositionally biased region" description="Basic and acidic residues" evidence="7">
    <location>
        <begin position="467"/>
        <end position="483"/>
    </location>
</feature>
<dbReference type="EMBL" id="CP034207">
    <property type="protein sequence ID" value="QBZ60580.1"/>
    <property type="molecule type" value="Genomic_DNA"/>
</dbReference>
<dbReference type="Pfam" id="PF07989">
    <property type="entry name" value="Cnn_1N"/>
    <property type="match status" value="1"/>
</dbReference>
<dbReference type="InterPro" id="IPR019528">
    <property type="entry name" value="PACT_domain"/>
</dbReference>
<evidence type="ECO:0000313" key="10">
    <source>
        <dbReference type="EMBL" id="QBZ60580.1"/>
    </source>
</evidence>
<dbReference type="PANTHER" id="PTHR43941">
    <property type="entry name" value="STRUCTURAL MAINTENANCE OF CHROMOSOMES PROTEIN 2"/>
    <property type="match status" value="1"/>
</dbReference>
<evidence type="ECO:0000256" key="7">
    <source>
        <dbReference type="SAM" id="MobiDB-lite"/>
    </source>
</evidence>
<feature type="coiled-coil region" evidence="6">
    <location>
        <begin position="940"/>
        <end position="1127"/>
    </location>
</feature>
<reference evidence="10 11" key="1">
    <citation type="journal article" date="2019" name="Mol. Biol. Evol.">
        <title>Blast fungal genomes show frequent chromosomal changes, gene gains and losses, and effector gene turnover.</title>
        <authorList>
            <person name="Gomez Luciano L.B."/>
            <person name="Jason Tsai I."/>
            <person name="Chuma I."/>
            <person name="Tosa Y."/>
            <person name="Chen Y.H."/>
            <person name="Li J.Y."/>
            <person name="Li M.Y."/>
            <person name="Jade Lu M.Y."/>
            <person name="Nakayashiki H."/>
            <person name="Li W.H."/>
        </authorList>
    </citation>
    <scope>NUCLEOTIDE SEQUENCE [LARGE SCALE GENOMIC DNA]</scope>
    <source>
        <strain evidence="10">MZ5-1-6</strain>
    </source>
</reference>
<evidence type="ECO:0000256" key="5">
    <source>
        <dbReference type="ARBA" id="ARBA00023212"/>
    </source>
</evidence>
<dbReference type="Gene3D" id="1.10.287.1490">
    <property type="match status" value="1"/>
</dbReference>